<dbReference type="Proteomes" id="UP000478052">
    <property type="component" value="Unassembled WGS sequence"/>
</dbReference>
<reference evidence="1 2" key="1">
    <citation type="submission" date="2019-08" db="EMBL/GenBank/DDBJ databases">
        <title>Whole genome of Aphis craccivora.</title>
        <authorList>
            <person name="Voronova N.V."/>
            <person name="Shulinski R.S."/>
            <person name="Bandarenka Y.V."/>
            <person name="Zhorov D.G."/>
            <person name="Warner D."/>
        </authorList>
    </citation>
    <scope>NUCLEOTIDE SEQUENCE [LARGE SCALE GENOMIC DNA]</scope>
    <source>
        <strain evidence="1">180601</strain>
        <tissue evidence="1">Whole Body</tissue>
    </source>
</reference>
<name>A0A6G0Y8Q3_APHCR</name>
<proteinExistence type="predicted"/>
<accession>A0A6G0Y8Q3</accession>
<comment type="caution">
    <text evidence="1">The sequence shown here is derived from an EMBL/GenBank/DDBJ whole genome shotgun (WGS) entry which is preliminary data.</text>
</comment>
<evidence type="ECO:0000313" key="1">
    <source>
        <dbReference type="EMBL" id="KAF0751360.1"/>
    </source>
</evidence>
<gene>
    <name evidence="1" type="ORF">FWK35_00039381</name>
</gene>
<dbReference type="AlphaFoldDB" id="A0A6G0Y8Q3"/>
<organism evidence="1 2">
    <name type="scientific">Aphis craccivora</name>
    <name type="common">Cowpea aphid</name>
    <dbReference type="NCBI Taxonomy" id="307492"/>
    <lineage>
        <taxon>Eukaryota</taxon>
        <taxon>Metazoa</taxon>
        <taxon>Ecdysozoa</taxon>
        <taxon>Arthropoda</taxon>
        <taxon>Hexapoda</taxon>
        <taxon>Insecta</taxon>
        <taxon>Pterygota</taxon>
        <taxon>Neoptera</taxon>
        <taxon>Paraneoptera</taxon>
        <taxon>Hemiptera</taxon>
        <taxon>Sternorrhyncha</taxon>
        <taxon>Aphidomorpha</taxon>
        <taxon>Aphidoidea</taxon>
        <taxon>Aphididae</taxon>
        <taxon>Aphidini</taxon>
        <taxon>Aphis</taxon>
        <taxon>Aphis</taxon>
    </lineage>
</organism>
<dbReference type="OrthoDB" id="6776649at2759"/>
<evidence type="ECO:0000313" key="2">
    <source>
        <dbReference type="Proteomes" id="UP000478052"/>
    </source>
</evidence>
<sequence length="60" mass="7281">MFNILSAIDKCFKIFHLFNLEYPPASSIVWTFIQKYFYCFNTKYDKPYHTLSQFLSDIKN</sequence>
<dbReference type="EMBL" id="VUJU01005395">
    <property type="protein sequence ID" value="KAF0751360.1"/>
    <property type="molecule type" value="Genomic_DNA"/>
</dbReference>
<keyword evidence="2" id="KW-1185">Reference proteome</keyword>
<protein>
    <submittedName>
        <fullName evidence="1">C2H2-type domain-containing protein</fullName>
    </submittedName>
</protein>